<proteinExistence type="inferred from homology"/>
<dbReference type="InterPro" id="IPR037674">
    <property type="entry name" value="PIG-G_N"/>
</dbReference>
<gene>
    <name evidence="13" type="ORF">THRCLA_00650</name>
</gene>
<evidence type="ECO:0000256" key="5">
    <source>
        <dbReference type="ARBA" id="ARBA00022679"/>
    </source>
</evidence>
<dbReference type="InterPro" id="IPR045687">
    <property type="entry name" value="PIGG/GPI7_C"/>
</dbReference>
<evidence type="ECO:0000256" key="2">
    <source>
        <dbReference type="ARBA" id="ARBA00004687"/>
    </source>
</evidence>
<comment type="similarity">
    <text evidence="3">Belongs to the PIGG/PIGN/PIGO family. PIGG subfamily.</text>
</comment>
<keyword evidence="6 11" id="KW-0812">Transmembrane</keyword>
<feature type="transmembrane region" description="Helical" evidence="11">
    <location>
        <begin position="710"/>
        <end position="736"/>
    </location>
</feature>
<dbReference type="UniPathway" id="UPA00196"/>
<dbReference type="Pfam" id="PF01663">
    <property type="entry name" value="Phosphodiest"/>
    <property type="match status" value="1"/>
</dbReference>
<keyword evidence="10" id="KW-0325">Glycoprotein</keyword>
<feature type="transmembrane region" description="Helical" evidence="11">
    <location>
        <begin position="757"/>
        <end position="777"/>
    </location>
</feature>
<dbReference type="AlphaFoldDB" id="A0A1W0AAW5"/>
<keyword evidence="4" id="KW-0337">GPI-anchor biosynthesis</keyword>
<dbReference type="InterPro" id="IPR017850">
    <property type="entry name" value="Alkaline_phosphatase_core_sf"/>
</dbReference>
<evidence type="ECO:0000256" key="1">
    <source>
        <dbReference type="ARBA" id="ARBA00004477"/>
    </source>
</evidence>
<feature type="transmembrane region" description="Helical" evidence="11">
    <location>
        <begin position="476"/>
        <end position="494"/>
    </location>
</feature>
<protein>
    <recommendedName>
        <fullName evidence="12">GPI ethanolamine phosphate transferase 2 C-terminal domain-containing protein</fullName>
    </recommendedName>
</protein>
<evidence type="ECO:0000256" key="6">
    <source>
        <dbReference type="ARBA" id="ARBA00022692"/>
    </source>
</evidence>
<keyword evidence="7" id="KW-0256">Endoplasmic reticulum</keyword>
<sequence>MALRVVAIGIAAIVAIFLGASGLFGLDVDIVQHEPQPELQATNVPRVFDRMIFVVIDALRADMVLGTESLKHQGSYEELNAFMPFTSHLANSSQCIAYIGHAAVPTVTMPRLKALTTGKKPAFIDVIRNFNSKALDEDNLLAQFTRAGMKMVLYGDETWLQLFPTAFMRADPTSGFFTKDTVEVDTNVSRHLRDELDPLYTDWDVLFLHYLGVDHIGHLTGPHSQLMRAKLLEMDATIETIQSAIAAQDAKQGSSTLLVLLSDHGMTETGNHGGASMEESSALLLFVLPEKFANKHATHYERQPQVDLVPTLALLLGVPIPQHNTGKLLANVVHTTMTEKNELHALHQNLLQLYQLAQPKHSPAYWKSFQREHEISLTWTPATNLPEEIIREKMTSTLEALQKIVMSSDGSEYNTLHMLLGIFVSFLSLIMFCRVDKYVVMLLTNKSPWTIAQGFWILLQLIALGSSSSIENEHVVWNFLFISLIMTIAIETLLSKQHKRWIPLLIIVITARILRSRNQIINFGRLNNFEIVAGETRDGLEYEHDNSLSIITTRSLFDNILSLPVERVLATLYIGVAELSLMSSRVESCSFLVGLAGTVLYNFTEIEAVAHIVYLSCGVQLILAFQSSKSLPRVFWLLAYLLQKDTNIGALALINLQTLTMNKSLLKESSLNHLHGGIIFYMAKCSFFALGNSHLMTTIDISKAYTGLTMYSQAIVGSLTAVIVFTGPLVTSLSLLSSSRKKNHLLRQLWTFELISYVVYSAIVYLMRFHLFIWSVFAPKMMYSIAWILYLVGLSIVVTLVQNKLFKV</sequence>
<dbReference type="CDD" id="cd16024">
    <property type="entry name" value="GPI_EPT_2"/>
    <property type="match status" value="1"/>
</dbReference>
<evidence type="ECO:0000313" key="13">
    <source>
        <dbReference type="EMBL" id="OQS07338.1"/>
    </source>
</evidence>
<organism evidence="13 14">
    <name type="scientific">Thraustotheca clavata</name>
    <dbReference type="NCBI Taxonomy" id="74557"/>
    <lineage>
        <taxon>Eukaryota</taxon>
        <taxon>Sar</taxon>
        <taxon>Stramenopiles</taxon>
        <taxon>Oomycota</taxon>
        <taxon>Saprolegniomycetes</taxon>
        <taxon>Saprolegniales</taxon>
        <taxon>Achlyaceae</taxon>
        <taxon>Thraustotheca</taxon>
    </lineage>
</organism>
<evidence type="ECO:0000256" key="7">
    <source>
        <dbReference type="ARBA" id="ARBA00022824"/>
    </source>
</evidence>
<dbReference type="GO" id="GO:0051267">
    <property type="term" value="F:CP2 mannose-ethanolamine phosphotransferase activity"/>
    <property type="evidence" value="ECO:0007669"/>
    <property type="project" value="TreeGrafter"/>
</dbReference>
<evidence type="ECO:0000313" key="14">
    <source>
        <dbReference type="Proteomes" id="UP000243217"/>
    </source>
</evidence>
<dbReference type="PANTHER" id="PTHR23072:SF0">
    <property type="entry name" value="GPI ETHANOLAMINE PHOSPHATE TRANSFERASE 2"/>
    <property type="match status" value="1"/>
</dbReference>
<evidence type="ECO:0000256" key="8">
    <source>
        <dbReference type="ARBA" id="ARBA00022989"/>
    </source>
</evidence>
<evidence type="ECO:0000256" key="3">
    <source>
        <dbReference type="ARBA" id="ARBA00005315"/>
    </source>
</evidence>
<name>A0A1W0AAW5_9STRA</name>
<evidence type="ECO:0000256" key="10">
    <source>
        <dbReference type="ARBA" id="ARBA00023180"/>
    </source>
</evidence>
<dbReference type="EMBL" id="JNBS01000249">
    <property type="protein sequence ID" value="OQS07338.1"/>
    <property type="molecule type" value="Genomic_DNA"/>
</dbReference>
<accession>A0A1W0AAW5</accession>
<dbReference type="OrthoDB" id="272139at2759"/>
<reference evidence="13 14" key="1">
    <citation type="journal article" date="2014" name="Genome Biol. Evol.">
        <title>The secreted proteins of Achlya hypogyna and Thraustotheca clavata identify the ancestral oomycete secretome and reveal gene acquisitions by horizontal gene transfer.</title>
        <authorList>
            <person name="Misner I."/>
            <person name="Blouin N."/>
            <person name="Leonard G."/>
            <person name="Richards T.A."/>
            <person name="Lane C.E."/>
        </authorList>
    </citation>
    <scope>NUCLEOTIDE SEQUENCE [LARGE SCALE GENOMIC DNA]</scope>
    <source>
        <strain evidence="13 14">ATCC 34112</strain>
    </source>
</reference>
<dbReference type="Gene3D" id="3.40.720.10">
    <property type="entry name" value="Alkaline Phosphatase, subunit A"/>
    <property type="match status" value="1"/>
</dbReference>
<dbReference type="InterPro" id="IPR039527">
    <property type="entry name" value="PIGG/GPI7"/>
</dbReference>
<feature type="transmembrane region" description="Helical" evidence="11">
    <location>
        <begin position="783"/>
        <end position="801"/>
    </location>
</feature>
<evidence type="ECO:0000256" key="9">
    <source>
        <dbReference type="ARBA" id="ARBA00023136"/>
    </source>
</evidence>
<feature type="transmembrane region" description="Helical" evidence="11">
    <location>
        <begin position="671"/>
        <end position="690"/>
    </location>
</feature>
<dbReference type="GO" id="GO:0005789">
    <property type="term" value="C:endoplasmic reticulum membrane"/>
    <property type="evidence" value="ECO:0007669"/>
    <property type="project" value="UniProtKB-SubCell"/>
</dbReference>
<comment type="subcellular location">
    <subcellularLocation>
        <location evidence="1">Endoplasmic reticulum membrane</location>
        <topology evidence="1">Multi-pass membrane protein</topology>
    </subcellularLocation>
</comment>
<keyword evidence="5" id="KW-0808">Transferase</keyword>
<evidence type="ECO:0000256" key="4">
    <source>
        <dbReference type="ARBA" id="ARBA00022502"/>
    </source>
</evidence>
<dbReference type="GO" id="GO:0006506">
    <property type="term" value="P:GPI anchor biosynthetic process"/>
    <property type="evidence" value="ECO:0007669"/>
    <property type="project" value="UniProtKB-UniPathway"/>
</dbReference>
<keyword evidence="14" id="KW-1185">Reference proteome</keyword>
<evidence type="ECO:0000259" key="12">
    <source>
        <dbReference type="Pfam" id="PF19316"/>
    </source>
</evidence>
<keyword evidence="9 11" id="KW-0472">Membrane</keyword>
<dbReference type="PANTHER" id="PTHR23072">
    <property type="entry name" value="PHOSPHATIDYLINOSITOL GLYCAN-RELATED"/>
    <property type="match status" value="1"/>
</dbReference>
<feature type="transmembrane region" description="Helical" evidence="11">
    <location>
        <begin position="447"/>
        <end position="470"/>
    </location>
</feature>
<dbReference type="InterPro" id="IPR002591">
    <property type="entry name" value="Phosphodiest/P_Trfase"/>
</dbReference>
<comment type="pathway">
    <text evidence="2">Glycolipid biosynthesis; glycosylphosphatidylinositol-anchor biosynthesis.</text>
</comment>
<comment type="caution">
    <text evidence="13">The sequence shown here is derived from an EMBL/GenBank/DDBJ whole genome shotgun (WGS) entry which is preliminary data.</text>
</comment>
<dbReference type="STRING" id="74557.A0A1W0AAW5"/>
<feature type="domain" description="GPI ethanolamine phosphate transferase 2 C-terminal" evidence="12">
    <location>
        <begin position="593"/>
        <end position="790"/>
    </location>
</feature>
<keyword evidence="8 11" id="KW-1133">Transmembrane helix</keyword>
<feature type="transmembrane region" description="Helical" evidence="11">
    <location>
        <begin position="416"/>
        <end position="435"/>
    </location>
</feature>
<dbReference type="Proteomes" id="UP000243217">
    <property type="component" value="Unassembled WGS sequence"/>
</dbReference>
<dbReference type="Pfam" id="PF19316">
    <property type="entry name" value="PIGO_PIGG"/>
    <property type="match status" value="1"/>
</dbReference>
<dbReference type="SUPFAM" id="SSF53649">
    <property type="entry name" value="Alkaline phosphatase-like"/>
    <property type="match status" value="1"/>
</dbReference>
<evidence type="ECO:0000256" key="11">
    <source>
        <dbReference type="SAM" id="Phobius"/>
    </source>
</evidence>